<dbReference type="AlphaFoldDB" id="A0A0L0C5F2"/>
<reference evidence="1 2" key="1">
    <citation type="journal article" date="2015" name="Nat. Commun.">
        <title>Lucilia cuprina genome unlocks parasitic fly biology to underpin future interventions.</title>
        <authorList>
            <person name="Anstead C.A."/>
            <person name="Korhonen P.K."/>
            <person name="Young N.D."/>
            <person name="Hall R.S."/>
            <person name="Jex A.R."/>
            <person name="Murali S.C."/>
            <person name="Hughes D.S."/>
            <person name="Lee S.F."/>
            <person name="Perry T."/>
            <person name="Stroehlein A.J."/>
            <person name="Ansell B.R."/>
            <person name="Breugelmans B."/>
            <person name="Hofmann A."/>
            <person name="Qu J."/>
            <person name="Dugan S."/>
            <person name="Lee S.L."/>
            <person name="Chao H."/>
            <person name="Dinh H."/>
            <person name="Han Y."/>
            <person name="Doddapaneni H.V."/>
            <person name="Worley K.C."/>
            <person name="Muzny D.M."/>
            <person name="Ioannidis P."/>
            <person name="Waterhouse R.M."/>
            <person name="Zdobnov E.M."/>
            <person name="James P.J."/>
            <person name="Bagnall N.H."/>
            <person name="Kotze A.C."/>
            <person name="Gibbs R.A."/>
            <person name="Richards S."/>
            <person name="Batterham P."/>
            <person name="Gasser R.B."/>
        </authorList>
    </citation>
    <scope>NUCLEOTIDE SEQUENCE [LARGE SCALE GENOMIC DNA]</scope>
    <source>
        <strain evidence="1 2">LS</strain>
        <tissue evidence="1">Full body</tissue>
    </source>
</reference>
<dbReference type="Proteomes" id="UP000037069">
    <property type="component" value="Unassembled WGS sequence"/>
</dbReference>
<comment type="caution">
    <text evidence="1">The sequence shown here is derived from an EMBL/GenBank/DDBJ whole genome shotgun (WGS) entry which is preliminary data.</text>
</comment>
<proteinExistence type="predicted"/>
<organism evidence="1 2">
    <name type="scientific">Lucilia cuprina</name>
    <name type="common">Green bottle fly</name>
    <name type="synonym">Australian sheep blowfly</name>
    <dbReference type="NCBI Taxonomy" id="7375"/>
    <lineage>
        <taxon>Eukaryota</taxon>
        <taxon>Metazoa</taxon>
        <taxon>Ecdysozoa</taxon>
        <taxon>Arthropoda</taxon>
        <taxon>Hexapoda</taxon>
        <taxon>Insecta</taxon>
        <taxon>Pterygota</taxon>
        <taxon>Neoptera</taxon>
        <taxon>Endopterygota</taxon>
        <taxon>Diptera</taxon>
        <taxon>Brachycera</taxon>
        <taxon>Muscomorpha</taxon>
        <taxon>Oestroidea</taxon>
        <taxon>Calliphoridae</taxon>
        <taxon>Luciliinae</taxon>
        <taxon>Lucilia</taxon>
    </lineage>
</organism>
<name>A0A0L0C5F2_LUCCU</name>
<keyword evidence="2" id="KW-1185">Reference proteome</keyword>
<dbReference type="EMBL" id="JRES01000874">
    <property type="protein sequence ID" value="KNC27628.1"/>
    <property type="molecule type" value="Genomic_DNA"/>
</dbReference>
<evidence type="ECO:0000313" key="1">
    <source>
        <dbReference type="EMBL" id="KNC27628.1"/>
    </source>
</evidence>
<sequence>MKKKGSNIKRCKIQVVGCCDYDAQEIDNFIGQLFINHDDENETSSDFDCFSKEKISIWIDKTVTIAKKHASFVEVFTDQSYNSSFYLEEITSNDVKLSKEKIGAVINIPIPKNINEVPRSIQDLLEKDISFKWGKFNELKGNEVHEINTNVVSCSRNEENSSIDKMQQYQRHSYEEKQAKYIRLVN</sequence>
<evidence type="ECO:0000313" key="2">
    <source>
        <dbReference type="Proteomes" id="UP000037069"/>
    </source>
</evidence>
<protein>
    <submittedName>
        <fullName evidence="1">Uncharacterized protein</fullName>
    </submittedName>
</protein>
<gene>
    <name evidence="1" type="ORF">FF38_02243</name>
</gene>
<accession>A0A0L0C5F2</accession>